<proteinExistence type="predicted"/>
<feature type="non-terminal residue" evidence="1">
    <location>
        <position position="103"/>
    </location>
</feature>
<organism evidence="1 2">
    <name type="scientific">Streptomyces virginiae</name>
    <name type="common">Streptomyces cinnamonensis</name>
    <dbReference type="NCBI Taxonomy" id="1961"/>
    <lineage>
        <taxon>Bacteria</taxon>
        <taxon>Bacillati</taxon>
        <taxon>Actinomycetota</taxon>
        <taxon>Actinomycetes</taxon>
        <taxon>Kitasatosporales</taxon>
        <taxon>Streptomycetaceae</taxon>
        <taxon>Streptomyces</taxon>
    </lineage>
</organism>
<evidence type="ECO:0000313" key="1">
    <source>
        <dbReference type="EMBL" id="KOG45876.1"/>
    </source>
</evidence>
<gene>
    <name evidence="1" type="ORF">ADK75_29175</name>
</gene>
<name>A0A0L8M660_STRVG</name>
<comment type="caution">
    <text evidence="1">The sequence shown here is derived from an EMBL/GenBank/DDBJ whole genome shotgun (WGS) entry which is preliminary data.</text>
</comment>
<sequence length="103" mass="11519">MDGEPTRVASHPAELLSPGTAVVHRQLQLLLKLLDLAAGRSSTLLLASELFFRAGQFSSEPCLLRLAVRRLEPFRLLCRSVVSHQRGWDTCPRRLTQPFVAKL</sequence>
<dbReference type="EMBL" id="LGUV01000358">
    <property type="protein sequence ID" value="KOG45876.1"/>
    <property type="molecule type" value="Genomic_DNA"/>
</dbReference>
<evidence type="ECO:0000313" key="2">
    <source>
        <dbReference type="Proteomes" id="UP000037084"/>
    </source>
</evidence>
<protein>
    <submittedName>
        <fullName evidence="1">Uncharacterized protein</fullName>
    </submittedName>
</protein>
<dbReference type="PATRIC" id="fig|1961.12.peg.6487"/>
<dbReference type="Proteomes" id="UP000037084">
    <property type="component" value="Unassembled WGS sequence"/>
</dbReference>
<dbReference type="AlphaFoldDB" id="A0A0L8M660"/>
<reference evidence="2" key="1">
    <citation type="submission" date="2015-07" db="EMBL/GenBank/DDBJ databases">
        <authorList>
            <consortium name="Consortium for Microbial Forensics and Genomics (microFORGE)"/>
            <person name="Knight B.M."/>
            <person name="Roberts D.P."/>
            <person name="Lin D."/>
            <person name="Hari K."/>
            <person name="Fletcher J."/>
            <person name="Melcher U."/>
            <person name="Blagden T."/>
            <person name="Winegar R.A."/>
        </authorList>
    </citation>
    <scope>NUCLEOTIDE SEQUENCE [LARGE SCALE GENOMIC DNA]</scope>
    <source>
        <strain evidence="2">NRRL B-1447</strain>
    </source>
</reference>
<accession>A0A0L8M660</accession>